<reference evidence="7" key="2">
    <citation type="submission" date="2025-05" db="UniProtKB">
        <authorList>
            <consortium name="EnsemblMetazoa"/>
        </authorList>
    </citation>
    <scope>IDENTIFICATION</scope>
</reference>
<protein>
    <recommendedName>
        <fullName evidence="4">Fatty acyl-CoA reductase</fullName>
        <ecNumber evidence="4">1.2.1.84</ecNumber>
    </recommendedName>
</protein>
<dbReference type="PANTHER" id="PTHR11011:SF60">
    <property type="entry name" value="FATTY ACYL-COA REDUCTASE-RELATED"/>
    <property type="match status" value="1"/>
</dbReference>
<dbReference type="CDD" id="cd05236">
    <property type="entry name" value="FAR-N_SDR_e"/>
    <property type="match status" value="1"/>
</dbReference>
<evidence type="ECO:0000256" key="2">
    <source>
        <dbReference type="ARBA" id="ARBA00022516"/>
    </source>
</evidence>
<proteinExistence type="inferred from homology"/>
<dbReference type="Pfam" id="PF07993">
    <property type="entry name" value="NAD_binding_4"/>
    <property type="match status" value="1"/>
</dbReference>
<evidence type="ECO:0000259" key="5">
    <source>
        <dbReference type="Pfam" id="PF03015"/>
    </source>
</evidence>
<keyword evidence="2 4" id="KW-0444">Lipid biosynthesis</keyword>
<dbReference type="Proteomes" id="UP001652680">
    <property type="component" value="Unassembled WGS sequence"/>
</dbReference>
<dbReference type="PANTHER" id="PTHR11011">
    <property type="entry name" value="MALE STERILITY PROTEIN 2-RELATED"/>
    <property type="match status" value="1"/>
</dbReference>
<dbReference type="GeneID" id="108043552"/>
<feature type="transmembrane region" description="Helical" evidence="4">
    <location>
        <begin position="473"/>
        <end position="494"/>
    </location>
</feature>
<comment type="similarity">
    <text evidence="1 4">Belongs to the fatty acyl-CoA reductase family.</text>
</comment>
<keyword evidence="3 4" id="KW-0443">Lipid metabolism</keyword>
<keyword evidence="4" id="KW-0521">NADP</keyword>
<dbReference type="InterPro" id="IPR013120">
    <property type="entry name" value="FAR_NAD-bd"/>
</dbReference>
<feature type="domain" description="Fatty acyl-CoA reductase C-terminal" evidence="5">
    <location>
        <begin position="362"/>
        <end position="454"/>
    </location>
</feature>
<dbReference type="RefSeq" id="XP_016977790.2">
    <property type="nucleotide sequence ID" value="XM_017122301.2"/>
</dbReference>
<name>A0ABM5HBS6_DRORH</name>
<comment type="function">
    <text evidence="4">Catalyzes the reduction of fatty acyl-CoA to fatty alcohols.</text>
</comment>
<dbReference type="SUPFAM" id="SSF51735">
    <property type="entry name" value="NAD(P)-binding Rossmann-fold domains"/>
    <property type="match status" value="1"/>
</dbReference>
<accession>A0ABM5HBS6</accession>
<evidence type="ECO:0000259" key="6">
    <source>
        <dbReference type="Pfam" id="PF07993"/>
    </source>
</evidence>
<dbReference type="InterPro" id="IPR033640">
    <property type="entry name" value="FAR_C"/>
</dbReference>
<keyword evidence="8" id="KW-1185">Reference proteome</keyword>
<evidence type="ECO:0000313" key="8">
    <source>
        <dbReference type="Proteomes" id="UP001652680"/>
    </source>
</evidence>
<keyword evidence="4" id="KW-1133">Transmembrane helix</keyword>
<feature type="domain" description="Thioester reductase (TE)" evidence="6">
    <location>
        <begin position="15"/>
        <end position="285"/>
    </location>
</feature>
<evidence type="ECO:0000256" key="1">
    <source>
        <dbReference type="ARBA" id="ARBA00005928"/>
    </source>
</evidence>
<keyword evidence="4" id="KW-0472">Membrane</keyword>
<dbReference type="InterPro" id="IPR026055">
    <property type="entry name" value="FAR"/>
</dbReference>
<dbReference type="CDD" id="cd09071">
    <property type="entry name" value="FAR_C"/>
    <property type="match status" value="1"/>
</dbReference>
<dbReference type="Gene3D" id="3.40.50.720">
    <property type="entry name" value="NAD(P)-binding Rossmann-like Domain"/>
    <property type="match status" value="1"/>
</dbReference>
<comment type="catalytic activity">
    <reaction evidence="4">
        <text>a long-chain fatty acyl-CoA + 2 NADPH + 2 H(+) = a long-chain primary fatty alcohol + 2 NADP(+) + CoA</text>
        <dbReference type="Rhea" id="RHEA:52716"/>
        <dbReference type="ChEBI" id="CHEBI:15378"/>
        <dbReference type="ChEBI" id="CHEBI:57287"/>
        <dbReference type="ChEBI" id="CHEBI:57783"/>
        <dbReference type="ChEBI" id="CHEBI:58349"/>
        <dbReference type="ChEBI" id="CHEBI:77396"/>
        <dbReference type="ChEBI" id="CHEBI:83139"/>
        <dbReference type="EC" id="1.2.1.84"/>
    </reaction>
</comment>
<sequence length="498" mass="57071">MEGIQGFYKDKVVFLTGATGFLGKVIIEKLLRTTDVKRIYSLIRPKRGQDIQERIEIWQKDLLFEVLLQSRPEALKRVVPIAGDCLEPDLGISDADRNLLASEVQIVIHGAATVRFNEPLHVALAINTRATKLMLQLAKEMKQLEAYLHISTAFSNCVIFRVEEKFYPEHLTCDSEKVLAMSELLSDQMMDTLTPTLVGSYPNSYTYTKALAEDVILREAGDLPLCVFRPSIILATHKEPVSGWIDNLYGPNALIYGVGHGVLRVTSFDKKGYISMVPVDYCANVALASLWQTSKQKGPRDPKEQPSIYTLAPSERNPLKTMDFVKLSLSCRDEFPLNKMIWYPFLQCISTLWLYRLATIFYHTIPGFFCDLALRLTGRKPRLVKLYRSIHVNYALLQYFLHNSWFFETKSTDRLKALMSPEDRNMYNFDMEALDWKKYFQKSLFGMRLYLCKEPPTQESVDQARRLLKILKILHFGLMAILCGIAGIILWSLVKLII</sequence>
<dbReference type="Pfam" id="PF03015">
    <property type="entry name" value="Sterile"/>
    <property type="match status" value="1"/>
</dbReference>
<evidence type="ECO:0000256" key="3">
    <source>
        <dbReference type="ARBA" id="ARBA00023098"/>
    </source>
</evidence>
<reference evidence="8" key="1">
    <citation type="journal article" date="2021" name="Elife">
        <title>Highly contiguous assemblies of 101 drosophilid genomes.</title>
        <authorList>
            <person name="Kim B.Y."/>
            <person name="Wang J.R."/>
            <person name="Miller D.E."/>
            <person name="Barmina O."/>
            <person name="Delaney E."/>
            <person name="Thompson A."/>
            <person name="Comeault A.A."/>
            <person name="Peede D."/>
            <person name="D'Agostino E.R."/>
            <person name="Pelaez J."/>
            <person name="Aguilar J.M."/>
            <person name="Haji D."/>
            <person name="Matsunaga T."/>
            <person name="Armstrong E.E."/>
            <person name="Zych M."/>
            <person name="Ogawa Y."/>
            <person name="Stamenkovic-Radak M."/>
            <person name="Jelic M."/>
            <person name="Veselinovic M.S."/>
            <person name="Tanaskovic M."/>
            <person name="Eric P."/>
            <person name="Gao J.J."/>
            <person name="Katoh T.K."/>
            <person name="Toda M.J."/>
            <person name="Watabe H."/>
            <person name="Watada M."/>
            <person name="Davis J.S."/>
            <person name="Moyle L.C."/>
            <person name="Manoli G."/>
            <person name="Bertolini E."/>
            <person name="Kostal V."/>
            <person name="Hawley R.S."/>
            <person name="Takahashi A."/>
            <person name="Jones C.D."/>
            <person name="Price D.K."/>
            <person name="Whiteman N."/>
            <person name="Kopp A."/>
            <person name="Matute D.R."/>
            <person name="Petrov D.A."/>
        </authorList>
    </citation>
    <scope>NUCLEOTIDE SEQUENCE [LARGE SCALE GENOMIC DNA]</scope>
</reference>
<evidence type="ECO:0000313" key="7">
    <source>
        <dbReference type="EnsemblMetazoa" id="XP_016977790.2"/>
    </source>
</evidence>
<dbReference type="EnsemblMetazoa" id="XM_017122301.2">
    <property type="protein sequence ID" value="XP_016977790.2"/>
    <property type="gene ID" value="LOC108043552"/>
</dbReference>
<dbReference type="EC" id="1.2.1.84" evidence="4"/>
<dbReference type="InterPro" id="IPR036291">
    <property type="entry name" value="NAD(P)-bd_dom_sf"/>
</dbReference>
<evidence type="ECO:0000256" key="4">
    <source>
        <dbReference type="RuleBase" id="RU363097"/>
    </source>
</evidence>
<keyword evidence="4" id="KW-0812">Transmembrane</keyword>
<keyword evidence="4" id="KW-0560">Oxidoreductase</keyword>
<organism evidence="7 8">
    <name type="scientific">Drosophila rhopaloa</name>
    <name type="common">Fruit fly</name>
    <dbReference type="NCBI Taxonomy" id="1041015"/>
    <lineage>
        <taxon>Eukaryota</taxon>
        <taxon>Metazoa</taxon>
        <taxon>Ecdysozoa</taxon>
        <taxon>Arthropoda</taxon>
        <taxon>Hexapoda</taxon>
        <taxon>Insecta</taxon>
        <taxon>Pterygota</taxon>
        <taxon>Neoptera</taxon>
        <taxon>Endopterygota</taxon>
        <taxon>Diptera</taxon>
        <taxon>Brachycera</taxon>
        <taxon>Muscomorpha</taxon>
        <taxon>Ephydroidea</taxon>
        <taxon>Drosophilidae</taxon>
        <taxon>Drosophila</taxon>
        <taxon>Sophophora</taxon>
    </lineage>
</organism>